<dbReference type="KEGG" id="cthi:THC_1204"/>
<evidence type="ECO:0000313" key="1">
    <source>
        <dbReference type="EMBL" id="BAU23575.1"/>
    </source>
</evidence>
<organism evidence="1 2">
    <name type="scientific">Caldimicrobium thiodismutans</name>
    <dbReference type="NCBI Taxonomy" id="1653476"/>
    <lineage>
        <taxon>Bacteria</taxon>
        <taxon>Pseudomonadati</taxon>
        <taxon>Thermodesulfobacteriota</taxon>
        <taxon>Thermodesulfobacteria</taxon>
        <taxon>Thermodesulfobacteriales</taxon>
        <taxon>Thermodesulfobacteriaceae</taxon>
        <taxon>Caldimicrobium</taxon>
    </lineage>
</organism>
<sequence>MYLIDTNIILELLLNQTRSDVTHSMSHMIINCAFVKKEKFNKMGLKDFKERLGERRKV</sequence>
<dbReference type="EMBL" id="AP014945">
    <property type="protein sequence ID" value="BAU23575.1"/>
    <property type="molecule type" value="Genomic_DNA"/>
</dbReference>
<keyword evidence="2" id="KW-1185">Reference proteome</keyword>
<proteinExistence type="predicted"/>
<evidence type="ECO:0000313" key="2">
    <source>
        <dbReference type="Proteomes" id="UP000068196"/>
    </source>
</evidence>
<dbReference type="AlphaFoldDB" id="A0A0U5AI56"/>
<gene>
    <name evidence="1" type="ORF">THC_1204</name>
</gene>
<evidence type="ECO:0008006" key="3">
    <source>
        <dbReference type="Google" id="ProtNLM"/>
    </source>
</evidence>
<reference evidence="1 2" key="1">
    <citation type="journal article" date="2016" name="Int. J. Syst. Evol. Microbiol.">
        <title>Caldimicrobium thiodismutans sp. nov., a sulfur-disproportionating bacterium isolated from a hot spring, and emended description of the genus Caldimicrobium.</title>
        <authorList>
            <person name="Kojima H."/>
            <person name="Umezawa K."/>
            <person name="Fukui M."/>
        </authorList>
    </citation>
    <scope>NUCLEOTIDE SEQUENCE [LARGE SCALE GENOMIC DNA]</scope>
    <source>
        <strain evidence="1 2">TF1</strain>
    </source>
</reference>
<dbReference type="Proteomes" id="UP000068196">
    <property type="component" value="Chromosome"/>
</dbReference>
<reference evidence="2" key="2">
    <citation type="journal article" date="2016" name="Int. J. Syst. Evol. Microbiol.">
        <title>Caldimicrobium thiodismutans sp. nov., a sulfur-disproportionating bacterium isolated from a hot spring.</title>
        <authorList>
            <person name="Kojima H."/>
            <person name="Umezawa K."/>
            <person name="Fukui M."/>
        </authorList>
    </citation>
    <scope>NUCLEOTIDE SEQUENCE [LARGE SCALE GENOMIC DNA]</scope>
    <source>
        <strain evidence="2">TF1</strain>
    </source>
</reference>
<accession>A0A0U5AI56</accession>
<name>A0A0U5AI56_9BACT</name>
<protein>
    <recommendedName>
        <fullName evidence="3">PIN domain-containing protein</fullName>
    </recommendedName>
</protein>
<dbReference type="STRING" id="1653476.THC_1204"/>